<dbReference type="InterPro" id="IPR008900">
    <property type="entry name" value="Zot_N"/>
</dbReference>
<accession>A0A5S9PAC8</accession>
<dbReference type="Proteomes" id="UP000434580">
    <property type="component" value="Unassembled WGS sequence"/>
</dbReference>
<evidence type="ECO:0000259" key="2">
    <source>
        <dbReference type="Pfam" id="PF05707"/>
    </source>
</evidence>
<keyword evidence="1" id="KW-0472">Membrane</keyword>
<dbReference type="EMBL" id="CACSII010000009">
    <property type="protein sequence ID" value="CAA0101607.1"/>
    <property type="molecule type" value="Genomic_DNA"/>
</dbReference>
<feature type="domain" description="Zona occludens toxin N-terminal" evidence="2">
    <location>
        <begin position="7"/>
        <end position="194"/>
    </location>
</feature>
<gene>
    <name evidence="3" type="primary">zot</name>
    <name evidence="3" type="ORF">DPBNPPHM_03925</name>
</gene>
<keyword evidence="1" id="KW-0812">Transmembrane</keyword>
<organism evidence="3 4">
    <name type="scientific">BD1-7 clade bacterium</name>
    <dbReference type="NCBI Taxonomy" id="2029982"/>
    <lineage>
        <taxon>Bacteria</taxon>
        <taxon>Pseudomonadati</taxon>
        <taxon>Pseudomonadota</taxon>
        <taxon>Gammaproteobacteria</taxon>
        <taxon>Cellvibrionales</taxon>
        <taxon>Spongiibacteraceae</taxon>
        <taxon>BD1-7 clade</taxon>
    </lineage>
</organism>
<keyword evidence="1" id="KW-1133">Transmembrane helix</keyword>
<evidence type="ECO:0000313" key="3">
    <source>
        <dbReference type="EMBL" id="CAA0101607.1"/>
    </source>
</evidence>
<dbReference type="InterPro" id="IPR027417">
    <property type="entry name" value="P-loop_NTPase"/>
</dbReference>
<name>A0A5S9PAC8_9GAMM</name>
<sequence>MPISAYVGLPRSGKSYSVVEHVILPALKSGREVLSNIPMNDDVVFEEFGVLPTYFETQQALDNPSFFDDVPHGAIVILDEAWRLWPSGIKANNARDGDKAFLAEHGHRSANGHVIEVILVTQDLTQIASFARNLIETTYRTVKLSAVGQDNRFRVDIYQGAVSGPNPPKRLRSDQRFGSYQESVYKYYVSQTQGDGQHSSEAKSDKRSNILTAAWLKWGIVLMVSLSILSFFGLKQVYQGYANAGQSKGAEESTSSGIPVVNPVVISDKSIVRPKPSKPDYLEGREIEITWNMGRYPDIDYRFRVSKGSSYFELSESDIQRLGYSLSAINQCLVVIKRELSSHLATCHASDKSDSLVNFDWGVSSEEG</sequence>
<reference evidence="3 4" key="1">
    <citation type="submission" date="2019-11" db="EMBL/GenBank/DDBJ databases">
        <authorList>
            <person name="Holert J."/>
        </authorList>
    </citation>
    <scope>NUCLEOTIDE SEQUENCE [LARGE SCALE GENOMIC DNA]</scope>
    <source>
        <strain evidence="3">BC5_2</strain>
    </source>
</reference>
<protein>
    <submittedName>
        <fullName evidence="3">Zona occludens toxin</fullName>
    </submittedName>
</protein>
<evidence type="ECO:0000256" key="1">
    <source>
        <dbReference type="SAM" id="Phobius"/>
    </source>
</evidence>
<dbReference type="OrthoDB" id="6280543at2"/>
<dbReference type="Pfam" id="PF05707">
    <property type="entry name" value="Zot"/>
    <property type="match status" value="1"/>
</dbReference>
<dbReference type="Gene3D" id="3.40.50.300">
    <property type="entry name" value="P-loop containing nucleotide triphosphate hydrolases"/>
    <property type="match status" value="1"/>
</dbReference>
<proteinExistence type="predicted"/>
<feature type="transmembrane region" description="Helical" evidence="1">
    <location>
        <begin position="215"/>
        <end position="234"/>
    </location>
</feature>
<dbReference type="AlphaFoldDB" id="A0A5S9PAC8"/>
<evidence type="ECO:0000313" key="4">
    <source>
        <dbReference type="Proteomes" id="UP000434580"/>
    </source>
</evidence>